<dbReference type="AlphaFoldDB" id="A0A7X2N1W5"/>
<dbReference type="Pfam" id="PF13556">
    <property type="entry name" value="HTH_30"/>
    <property type="match status" value="1"/>
</dbReference>
<accession>A0A7X2N1W5</accession>
<sequence>MSKLKNIIQKIEEVHQIKVYGDYHPNDFVKGVRFLNKEDIRSVYLSPNILYLCDYDLIRDKNVYGLILCVNCMEPSKNFLSIQENIDLFEISNSIFEVLDQFENVERKKQLLFNVLHSGNGLTELLRNAYNSIENPIQILDSSYTILARFPLSDPDPIFEEKYNRKSLKKEFVERMKNQNLKDKILHSVYPFKVFLKDLNCIAIFESIRINNSVVGYLFIKCENKELTDDELDFVHILTQMVSIQLQKDELYQNPYAIKFDLFLKDLLLGHLKSEKEGIVTLKEFGVKPKEFYFFIVCGFQDLRKRKLPPNYYWMQLRQIFDNSITCVDRNYYITLISTDHFDDYILNIESRLESFLSMNKMKAAISYRFNDLLDAKIYVEQAKKQLQHNLAYHETNSISYYKYFFFEHLYLLSENQKEIVSSIHPAIRQMVQYDELHNTKYTYTLEVYLKNNRNAPESAKELYIHKSTLFYRFAKMEELFNLKLNHSDSLFAYEFSLRLINILKER</sequence>
<dbReference type="PANTHER" id="PTHR33744">
    <property type="entry name" value="CARBOHYDRATE DIACID REGULATOR"/>
    <property type="match status" value="1"/>
</dbReference>
<proteinExistence type="predicted"/>
<comment type="caution">
    <text evidence="2">The sequence shown here is derived from an EMBL/GenBank/DDBJ whole genome shotgun (WGS) entry which is preliminary data.</text>
</comment>
<dbReference type="InterPro" id="IPR042070">
    <property type="entry name" value="PucR_C-HTH_sf"/>
</dbReference>
<feature type="domain" description="PucR C-terminal helix-turn-helix" evidence="1">
    <location>
        <begin position="445"/>
        <end position="500"/>
    </location>
</feature>
<dbReference type="PANTHER" id="PTHR33744:SF1">
    <property type="entry name" value="DNA-BINDING TRANSCRIPTIONAL ACTIVATOR ADER"/>
    <property type="match status" value="1"/>
</dbReference>
<dbReference type="InterPro" id="IPR051448">
    <property type="entry name" value="CdaR-like_regulators"/>
</dbReference>
<name>A0A7X2N1W5_9FIRM</name>
<dbReference type="RefSeq" id="WP_154459426.1">
    <property type="nucleotide sequence ID" value="NZ_VUMM01000002.1"/>
</dbReference>
<dbReference type="Proteomes" id="UP000470082">
    <property type="component" value="Unassembled WGS sequence"/>
</dbReference>
<evidence type="ECO:0000313" key="3">
    <source>
        <dbReference type="Proteomes" id="UP000470082"/>
    </source>
</evidence>
<protein>
    <recommendedName>
        <fullName evidence="1">PucR C-terminal helix-turn-helix domain-containing protein</fullName>
    </recommendedName>
</protein>
<gene>
    <name evidence="2" type="ORF">FYJ50_02305</name>
</gene>
<organism evidence="2 3">
    <name type="scientific">Floccifex porci</name>
    <dbReference type="NCBI Taxonomy" id="2606629"/>
    <lineage>
        <taxon>Bacteria</taxon>
        <taxon>Bacillati</taxon>
        <taxon>Bacillota</taxon>
        <taxon>Erysipelotrichia</taxon>
        <taxon>Erysipelotrichales</taxon>
        <taxon>Erysipelotrichaceae</taxon>
        <taxon>Floccifex</taxon>
    </lineage>
</organism>
<dbReference type="Gene3D" id="1.10.10.2840">
    <property type="entry name" value="PucR C-terminal helix-turn-helix domain"/>
    <property type="match status" value="1"/>
</dbReference>
<keyword evidence="3" id="KW-1185">Reference proteome</keyword>
<evidence type="ECO:0000313" key="2">
    <source>
        <dbReference type="EMBL" id="MSS00959.1"/>
    </source>
</evidence>
<evidence type="ECO:0000259" key="1">
    <source>
        <dbReference type="Pfam" id="PF13556"/>
    </source>
</evidence>
<dbReference type="EMBL" id="VUMM01000002">
    <property type="protein sequence ID" value="MSS00959.1"/>
    <property type="molecule type" value="Genomic_DNA"/>
</dbReference>
<reference evidence="2 3" key="1">
    <citation type="submission" date="2019-08" db="EMBL/GenBank/DDBJ databases">
        <title>In-depth cultivation of the pig gut microbiome towards novel bacterial diversity and tailored functional studies.</title>
        <authorList>
            <person name="Wylensek D."/>
            <person name="Hitch T.C.A."/>
            <person name="Clavel T."/>
        </authorList>
    </citation>
    <scope>NUCLEOTIDE SEQUENCE [LARGE SCALE GENOMIC DNA]</scope>
    <source>
        <strain evidence="2 3">LKV-178-WT-2G</strain>
    </source>
</reference>
<dbReference type="InterPro" id="IPR025736">
    <property type="entry name" value="PucR_C-HTH_dom"/>
</dbReference>